<dbReference type="WBParaSite" id="nRc.2.0.1.t25273-RA">
    <property type="protein sequence ID" value="nRc.2.0.1.t25273-RA"/>
    <property type="gene ID" value="nRc.2.0.1.g25273"/>
</dbReference>
<dbReference type="GO" id="GO:0046872">
    <property type="term" value="F:metal ion binding"/>
    <property type="evidence" value="ECO:0007669"/>
    <property type="project" value="UniProtKB-KW"/>
</dbReference>
<accession>A0A915JGZ6</accession>
<feature type="domain" description="DDE Tnp4" evidence="3">
    <location>
        <begin position="22"/>
        <end position="100"/>
    </location>
</feature>
<keyword evidence="2" id="KW-0479">Metal-binding</keyword>
<evidence type="ECO:0000259" key="3">
    <source>
        <dbReference type="Pfam" id="PF13359"/>
    </source>
</evidence>
<dbReference type="Pfam" id="PF13359">
    <property type="entry name" value="DDE_Tnp_4"/>
    <property type="match status" value="1"/>
</dbReference>
<name>A0A915JGZ6_ROMCU</name>
<evidence type="ECO:0000313" key="5">
    <source>
        <dbReference type="WBParaSite" id="nRc.2.0.1.t25273-RA"/>
    </source>
</evidence>
<protein>
    <submittedName>
        <fullName evidence="5">DDE Tnp4 domain-containing protein</fullName>
    </submittedName>
</protein>
<comment type="cofactor">
    <cofactor evidence="1">
        <name>a divalent metal cation</name>
        <dbReference type="ChEBI" id="CHEBI:60240"/>
    </cofactor>
</comment>
<organism evidence="4 5">
    <name type="scientific">Romanomermis culicivorax</name>
    <name type="common">Nematode worm</name>
    <dbReference type="NCBI Taxonomy" id="13658"/>
    <lineage>
        <taxon>Eukaryota</taxon>
        <taxon>Metazoa</taxon>
        <taxon>Ecdysozoa</taxon>
        <taxon>Nematoda</taxon>
        <taxon>Enoplea</taxon>
        <taxon>Dorylaimia</taxon>
        <taxon>Mermithida</taxon>
        <taxon>Mermithoidea</taxon>
        <taxon>Mermithidae</taxon>
        <taxon>Romanomermis</taxon>
    </lineage>
</organism>
<keyword evidence="4" id="KW-1185">Reference proteome</keyword>
<dbReference type="AlphaFoldDB" id="A0A915JGZ6"/>
<reference evidence="5" key="1">
    <citation type="submission" date="2022-11" db="UniProtKB">
        <authorList>
            <consortium name="WormBaseParasite"/>
        </authorList>
    </citation>
    <scope>IDENTIFICATION</scope>
</reference>
<evidence type="ECO:0000256" key="2">
    <source>
        <dbReference type="ARBA" id="ARBA00022723"/>
    </source>
</evidence>
<evidence type="ECO:0000256" key="1">
    <source>
        <dbReference type="ARBA" id="ARBA00001968"/>
    </source>
</evidence>
<dbReference type="Proteomes" id="UP000887565">
    <property type="component" value="Unplaced"/>
</dbReference>
<proteinExistence type="predicted"/>
<sequence length="182" mass="21053">MDWLEFLIMDLTLLRLDNLDNTIWLGSVNDARVFCDSNLSQKFGNGWEPYPGCYLLADSGYTNTNYILTPLLNCTTDQEEHFNRAHKTTRQLIECAIGVLLQQMHLDPISASKYFSTMVRHIDLDQSGLTMLYCYWFSISPHLREVSHFIIDLSEEVDNYKVPTGFFLSQMTDELKGTIHKL</sequence>
<evidence type="ECO:0000313" key="4">
    <source>
        <dbReference type="Proteomes" id="UP000887565"/>
    </source>
</evidence>
<dbReference type="InterPro" id="IPR027806">
    <property type="entry name" value="HARBI1_dom"/>
</dbReference>